<evidence type="ECO:0000313" key="2">
    <source>
        <dbReference type="EMBL" id="XDO96241.1"/>
    </source>
</evidence>
<accession>A0AB39KQW5</accession>
<evidence type="ECO:0000256" key="1">
    <source>
        <dbReference type="SAM" id="SignalP"/>
    </source>
</evidence>
<protein>
    <submittedName>
        <fullName evidence="2">UrcA family protein</fullName>
    </submittedName>
</protein>
<dbReference type="InterPro" id="IPR030972">
    <property type="entry name" value="UrcA_uranyl"/>
</dbReference>
<dbReference type="NCBIfam" id="TIGR04433">
    <property type="entry name" value="UrcA_uranyl"/>
    <property type="match status" value="1"/>
</dbReference>
<feature type="chain" id="PRO_5044317409" evidence="1">
    <location>
        <begin position="36"/>
        <end position="135"/>
    </location>
</feature>
<organism evidence="2">
    <name type="scientific">Caulobacter sp. 73W</name>
    <dbReference type="NCBI Taxonomy" id="3161137"/>
    <lineage>
        <taxon>Bacteria</taxon>
        <taxon>Pseudomonadati</taxon>
        <taxon>Pseudomonadota</taxon>
        <taxon>Alphaproteobacteria</taxon>
        <taxon>Caulobacterales</taxon>
        <taxon>Caulobacteraceae</taxon>
        <taxon>Caulobacter</taxon>
    </lineage>
</organism>
<dbReference type="EMBL" id="CP158375">
    <property type="protein sequence ID" value="XDO96241.1"/>
    <property type="molecule type" value="Genomic_DNA"/>
</dbReference>
<name>A0AB39KQW5_9CAUL</name>
<sequence length="135" mass="14274">MSTILRTKSSAKTAAAFVGLAASLALCVAAAPANAAGDAKVRIGDLDLSRPEDQATLRQRAKRAARQLCGYGLRSPLSNRDSCRDAVLGEVADAARAVQTERAEGAYATPQYATPQYATPEYGAPQYPSAFCWHK</sequence>
<gene>
    <name evidence="2" type="ORF">ABOZ73_15885</name>
</gene>
<dbReference type="AlphaFoldDB" id="A0AB39KQW5"/>
<feature type="signal peptide" evidence="1">
    <location>
        <begin position="1"/>
        <end position="35"/>
    </location>
</feature>
<reference evidence="2" key="1">
    <citation type="submission" date="2024-06" db="EMBL/GenBank/DDBJ databases">
        <title>Caulobacter inopinatus, sp. nov.</title>
        <authorList>
            <person name="Donachie S.P."/>
        </authorList>
    </citation>
    <scope>NUCLEOTIDE SEQUENCE</scope>
    <source>
        <strain evidence="2">73W</strain>
    </source>
</reference>
<proteinExistence type="predicted"/>
<keyword evidence="1" id="KW-0732">Signal</keyword>
<dbReference type="RefSeq" id="WP_369059095.1">
    <property type="nucleotide sequence ID" value="NZ_CP158375.1"/>
</dbReference>